<evidence type="ECO:0000313" key="4">
    <source>
        <dbReference type="RefSeq" id="XP_025416476.1"/>
    </source>
</evidence>
<proteinExistence type="predicted"/>
<name>A0A2S2Q236_9HEMI</name>
<sequence length="402" mass="44901">MKRTIAILALVFSISSAFTADNVSIQANWSSDDDTLPEKLPKKLMGKTDDEIQKAVFQGYENQLKVISEYNGNLLDSESPYAYFKDEMPIPNTRTSNPQSDVVFYNNAIRGFIGYNKNIIIIKWVPDQVVTEIGWKELSVRGRYTFINSTYLDQGRYHIQLKDMTYLASTTLSENSGAYPSTVPKSSISYKNILVSFTGGLPQLSKTSDSTNVKHFVEDIIFQNVADRILKDTHKNITSAIRQSVSKYVIFQNDTVFNFPGVNGKLPTGTTGYSFSNTIISGLSNTEIKLKKITAKIAVNTLTTDLRVTIHSLNGKTDFKLEESKPTIGKATFTVGRIDANISFNMLKTTECKSEVTINQSNMKYDAKLTGDNEKVLTKAFFDNITAQLNTKICKTFGQTTK</sequence>
<dbReference type="RefSeq" id="XP_025416476.1">
    <property type="nucleotide sequence ID" value="XM_025560691.1"/>
</dbReference>
<dbReference type="OrthoDB" id="6583164at2759"/>
<dbReference type="AlphaFoldDB" id="A0A2S2Q236"/>
<gene>
    <name evidence="4" type="primary">LOC112687771</name>
    <name evidence="2" type="ORF">g.49109</name>
</gene>
<organism evidence="2">
    <name type="scientific">Sipha flava</name>
    <name type="common">yellow sugarcane aphid</name>
    <dbReference type="NCBI Taxonomy" id="143950"/>
    <lineage>
        <taxon>Eukaryota</taxon>
        <taxon>Metazoa</taxon>
        <taxon>Ecdysozoa</taxon>
        <taxon>Arthropoda</taxon>
        <taxon>Hexapoda</taxon>
        <taxon>Insecta</taxon>
        <taxon>Pterygota</taxon>
        <taxon>Neoptera</taxon>
        <taxon>Paraneoptera</taxon>
        <taxon>Hemiptera</taxon>
        <taxon>Sternorrhyncha</taxon>
        <taxon>Aphidomorpha</taxon>
        <taxon>Aphidoidea</taxon>
        <taxon>Aphididae</taxon>
        <taxon>Sipha</taxon>
    </lineage>
</organism>
<evidence type="ECO:0000313" key="2">
    <source>
        <dbReference type="EMBL" id="MBY71838.1"/>
    </source>
</evidence>
<reference evidence="2" key="1">
    <citation type="submission" date="2018-04" db="EMBL/GenBank/DDBJ databases">
        <title>Transcriptome assembly of Sipha flava.</title>
        <authorList>
            <person name="Scully E.D."/>
            <person name="Geib S.M."/>
            <person name="Palmer N.A."/>
            <person name="Koch K."/>
            <person name="Bradshaw J."/>
            <person name="Heng-Moss T."/>
            <person name="Sarath G."/>
        </authorList>
    </citation>
    <scope>NUCLEOTIDE SEQUENCE</scope>
</reference>
<keyword evidence="3" id="KW-1185">Reference proteome</keyword>
<protein>
    <submittedName>
        <fullName evidence="4">Uncharacterized protein LOC112687771</fullName>
    </submittedName>
</protein>
<feature type="chain" id="PRO_5044578993" evidence="1">
    <location>
        <begin position="20"/>
        <end position="402"/>
    </location>
</feature>
<dbReference type="EMBL" id="GGMS01002635">
    <property type="protein sequence ID" value="MBY71838.1"/>
    <property type="molecule type" value="Transcribed_RNA"/>
</dbReference>
<dbReference type="GeneID" id="112687771"/>
<accession>A0A2S2Q236</accession>
<evidence type="ECO:0000313" key="3">
    <source>
        <dbReference type="Proteomes" id="UP000694846"/>
    </source>
</evidence>
<evidence type="ECO:0000256" key="1">
    <source>
        <dbReference type="SAM" id="SignalP"/>
    </source>
</evidence>
<reference evidence="4" key="2">
    <citation type="submission" date="2025-04" db="UniProtKB">
        <authorList>
            <consortium name="RefSeq"/>
        </authorList>
    </citation>
    <scope>IDENTIFICATION</scope>
    <source>
        <tissue evidence="4">Whole body</tissue>
    </source>
</reference>
<keyword evidence="1" id="KW-0732">Signal</keyword>
<feature type="signal peptide" evidence="1">
    <location>
        <begin position="1"/>
        <end position="19"/>
    </location>
</feature>
<dbReference type="Proteomes" id="UP000694846">
    <property type="component" value="Unplaced"/>
</dbReference>